<dbReference type="Proteomes" id="UP000785679">
    <property type="component" value="Unassembled WGS sequence"/>
</dbReference>
<feature type="region of interest" description="Disordered" evidence="1">
    <location>
        <begin position="158"/>
        <end position="184"/>
    </location>
</feature>
<accession>A0A8J8TAG9</accession>
<feature type="compositionally biased region" description="Polar residues" evidence="1">
    <location>
        <begin position="634"/>
        <end position="643"/>
    </location>
</feature>
<comment type="caution">
    <text evidence="2">The sequence shown here is derived from an EMBL/GenBank/DDBJ whole genome shotgun (WGS) entry which is preliminary data.</text>
</comment>
<dbReference type="AlphaFoldDB" id="A0A8J8TAG9"/>
<dbReference type="EMBL" id="RRYP01000465">
    <property type="protein sequence ID" value="TNV87381.1"/>
    <property type="molecule type" value="Genomic_DNA"/>
</dbReference>
<evidence type="ECO:0000313" key="3">
    <source>
        <dbReference type="Proteomes" id="UP000785679"/>
    </source>
</evidence>
<protein>
    <submittedName>
        <fullName evidence="2">Uncharacterized protein</fullName>
    </submittedName>
</protein>
<organism evidence="2 3">
    <name type="scientific">Halteria grandinella</name>
    <dbReference type="NCBI Taxonomy" id="5974"/>
    <lineage>
        <taxon>Eukaryota</taxon>
        <taxon>Sar</taxon>
        <taxon>Alveolata</taxon>
        <taxon>Ciliophora</taxon>
        <taxon>Intramacronucleata</taxon>
        <taxon>Spirotrichea</taxon>
        <taxon>Stichotrichia</taxon>
        <taxon>Sporadotrichida</taxon>
        <taxon>Halteriidae</taxon>
        <taxon>Halteria</taxon>
    </lineage>
</organism>
<reference evidence="2" key="1">
    <citation type="submission" date="2019-06" db="EMBL/GenBank/DDBJ databases">
        <authorList>
            <person name="Zheng W."/>
        </authorList>
    </citation>
    <scope>NUCLEOTIDE SEQUENCE</scope>
    <source>
        <strain evidence="2">QDHG01</strain>
    </source>
</reference>
<feature type="compositionally biased region" description="Low complexity" evidence="1">
    <location>
        <begin position="317"/>
        <end position="331"/>
    </location>
</feature>
<sequence>MPQRESKKVQIIVSEQNDEMQYPASPPLLPNHKVESAYQEIPSQMKESGDGFNFNSVSNGIFGISYSKQRGRTLPKQEANSDFVNKESNFSNHQTYNENNYLSPEKMIIDHLALLRRGGKPLGPLLNSTNNECSPVRVKQLNWRDFFEITEIAKVGLVGEQDKQSEQSDQGDEGGSESDPSENNMDAKEFLGIIENAFQGDLDVNFEELQIDEVHEVIEPKNIIEEEQHLELPLPPTVMGPILMNDEAQEEDANTYNFIVKSSHTATNSHQSVNDGFSSFIKKPATKVVSENQLDYLDIGGGSKEANSLRKAIDRQSSYQSSQAQVQGQFSRQRKSPITLRAQTSQYTGWSQTKQSHIRSISNSEKIKQVYNIKQLRTSATTIQRQPVGTTSHLRHHKPVEQKQNLITAQDLDQASLVHRAFSNPINHNGFDDESQIRFKEDIKKLDIQFDQERDQSVRISKNPFVNIVITETKAPIESAQNAIFSSELAKGTSLTNIAILGSNQVKKSVNIGSFREMSNQGQDRQTVEQQQLEAIKRGQFILINHNTQLSNFEQRNSVAFNPQNFFTDRSTASTGGGGGIMLKRLEQWRQQNNSSMINSRVVDDTGMLPSLKREGATSQLRKVKRQDAEGRGQSRTPVTVSQPDRIPQQHYNQIKVEAQRRENKSPLHSKIPQSSSISPQKIIHRKVGLSADAGNDALYAAVNQNVMRVNAHPLPESQRQNGLRGGEYFAQRVEDYSRSNTSDAPHLYSQNIANRLQTSHLAPLSKGGSVVNSPQKRITNPIQTRSILNEQQQTFIQSLMQRVSNDCKVMAAQETVKQ</sequence>
<evidence type="ECO:0000256" key="1">
    <source>
        <dbReference type="SAM" id="MobiDB-lite"/>
    </source>
</evidence>
<gene>
    <name evidence="2" type="ORF">FGO68_gene9748</name>
</gene>
<feature type="region of interest" description="Disordered" evidence="1">
    <location>
        <begin position="606"/>
        <end position="679"/>
    </location>
</feature>
<feature type="compositionally biased region" description="Acidic residues" evidence="1">
    <location>
        <begin position="169"/>
        <end position="180"/>
    </location>
</feature>
<feature type="region of interest" description="Disordered" evidence="1">
    <location>
        <begin position="317"/>
        <end position="338"/>
    </location>
</feature>
<proteinExistence type="predicted"/>
<feature type="compositionally biased region" description="Low complexity" evidence="1">
    <location>
        <begin position="670"/>
        <end position="679"/>
    </location>
</feature>
<evidence type="ECO:0000313" key="2">
    <source>
        <dbReference type="EMBL" id="TNV87381.1"/>
    </source>
</evidence>
<name>A0A8J8TAG9_HALGN</name>
<keyword evidence="3" id="KW-1185">Reference proteome</keyword>